<gene>
    <name evidence="1" type="ORF">WG66_2403</name>
</gene>
<accession>A0A0W0G8X8</accession>
<evidence type="ECO:0000313" key="1">
    <source>
        <dbReference type="EMBL" id="KTB45018.1"/>
    </source>
</evidence>
<sequence>MLSSRSNSYESDVATISGFAAQGLIDYVNFRQHFEEVNLWSTKCVKCVDTCRSTIDEDQQAAASLRHHVEENLFAFVSNLASDLTSEKALYAYIRSIYASIGSSTLDPCVLLRQICATTTLQGSKEYTRADKALEKNMRCSIYLEAYKCQLLFVGHSSSSKLTEMISSTLNLHHVVLCYSPRRRRHCQLCIRDGLWVEVTGPSSSVSSDKHLKSTAEVTNNGAEAVNALKYGTILDSLPTRSFTVSKDGASVNFSGVELSVALNNDNAYAAIETGKTVSVTHKG</sequence>
<dbReference type="Proteomes" id="UP000054988">
    <property type="component" value="Unassembled WGS sequence"/>
</dbReference>
<reference evidence="1 2" key="1">
    <citation type="submission" date="2015-12" db="EMBL/GenBank/DDBJ databases">
        <title>Draft genome sequence of Moniliophthora roreri, the causal agent of frosty pod rot of cacao.</title>
        <authorList>
            <person name="Aime M.C."/>
            <person name="Diaz-Valderrama J.R."/>
            <person name="Kijpornyongpan T."/>
            <person name="Phillips-Mora W."/>
        </authorList>
    </citation>
    <scope>NUCLEOTIDE SEQUENCE [LARGE SCALE GENOMIC DNA]</scope>
    <source>
        <strain evidence="1 2">MCA 2952</strain>
    </source>
</reference>
<name>A0A0W0G8X8_MONRR</name>
<comment type="caution">
    <text evidence="1">The sequence shown here is derived from an EMBL/GenBank/DDBJ whole genome shotgun (WGS) entry which is preliminary data.</text>
</comment>
<protein>
    <submittedName>
        <fullName evidence="1">Uncharacterized protein</fullName>
    </submittedName>
</protein>
<dbReference type="AlphaFoldDB" id="A0A0W0G8X8"/>
<evidence type="ECO:0000313" key="2">
    <source>
        <dbReference type="Proteomes" id="UP000054988"/>
    </source>
</evidence>
<proteinExistence type="predicted"/>
<dbReference type="EMBL" id="LATX01000801">
    <property type="protein sequence ID" value="KTB45018.1"/>
    <property type="molecule type" value="Genomic_DNA"/>
</dbReference>
<organism evidence="1 2">
    <name type="scientific">Moniliophthora roreri</name>
    <name type="common">Frosty pod rot fungus</name>
    <name type="synonym">Monilia roreri</name>
    <dbReference type="NCBI Taxonomy" id="221103"/>
    <lineage>
        <taxon>Eukaryota</taxon>
        <taxon>Fungi</taxon>
        <taxon>Dikarya</taxon>
        <taxon>Basidiomycota</taxon>
        <taxon>Agaricomycotina</taxon>
        <taxon>Agaricomycetes</taxon>
        <taxon>Agaricomycetidae</taxon>
        <taxon>Agaricales</taxon>
        <taxon>Marasmiineae</taxon>
        <taxon>Marasmiaceae</taxon>
        <taxon>Moniliophthora</taxon>
    </lineage>
</organism>
<dbReference type="Gene3D" id="2.60.40.2970">
    <property type="match status" value="1"/>
</dbReference>